<accession>A0A7D5UT81</accession>
<evidence type="ECO:0000313" key="1">
    <source>
        <dbReference type="EMBL" id="QLI65971.1"/>
    </source>
</evidence>
<reference evidence="1 2" key="1">
    <citation type="submission" date="2020-07" db="EMBL/GenBank/DDBJ databases">
        <title>Telomere length de novo assembly of all 7 chromosomes of the fungus, Metarhizium brunneum, using a novel assembly pipeline.</title>
        <authorList>
            <person name="Saud z."/>
            <person name="Kortsinoglou A."/>
            <person name="Kouvelis V.N."/>
            <person name="Butt T.M."/>
        </authorList>
    </citation>
    <scope>NUCLEOTIDE SEQUENCE [LARGE SCALE GENOMIC DNA]</scope>
    <source>
        <strain evidence="1 2">4556</strain>
    </source>
</reference>
<dbReference type="KEGG" id="mbrn:90967387"/>
<keyword evidence="2" id="KW-1185">Reference proteome</keyword>
<gene>
    <name evidence="1" type="ORF">G6M90_00g000230</name>
</gene>
<name>A0A7D5UT81_9HYPO</name>
<organism evidence="1 2">
    <name type="scientific">Metarhizium brunneum</name>
    <dbReference type="NCBI Taxonomy" id="500148"/>
    <lineage>
        <taxon>Eukaryota</taxon>
        <taxon>Fungi</taxon>
        <taxon>Dikarya</taxon>
        <taxon>Ascomycota</taxon>
        <taxon>Pezizomycotina</taxon>
        <taxon>Sordariomycetes</taxon>
        <taxon>Hypocreomycetidae</taxon>
        <taxon>Hypocreales</taxon>
        <taxon>Clavicipitaceae</taxon>
        <taxon>Metarhizium</taxon>
    </lineage>
</organism>
<protein>
    <submittedName>
        <fullName evidence="1">Uncharacterized protein</fullName>
    </submittedName>
</protein>
<proteinExistence type="predicted"/>
<sequence length="71" mass="7747">MSMSRGYISTFAADGRPLLIYYIHEALDQGTLSAEIRVLEEFAAAWTRGELDVNGKAPFADAQPCDIIVVA</sequence>
<dbReference type="GeneID" id="90967387"/>
<evidence type="ECO:0000313" key="2">
    <source>
        <dbReference type="Proteomes" id="UP000510686"/>
    </source>
</evidence>
<dbReference type="OrthoDB" id="4962751at2759"/>
<dbReference type="EMBL" id="CP058932">
    <property type="protein sequence ID" value="QLI65971.1"/>
    <property type="molecule type" value="Genomic_DNA"/>
</dbReference>
<dbReference type="Proteomes" id="UP000510686">
    <property type="component" value="Chromosome 1"/>
</dbReference>
<dbReference type="RefSeq" id="XP_065986068.1">
    <property type="nucleotide sequence ID" value="XM_066129482.1"/>
</dbReference>
<dbReference type="AlphaFoldDB" id="A0A7D5UT81"/>